<dbReference type="AlphaFoldDB" id="A0A0J9SK69"/>
<keyword evidence="1" id="KW-0812">Transmembrane</keyword>
<dbReference type="InterPro" id="IPR022139">
    <property type="entry name" value="Fam-L/Fam-M-like_plasmodium"/>
</dbReference>
<proteinExistence type="predicted"/>
<dbReference type="Pfam" id="PF12420">
    <property type="entry name" value="DUF3671"/>
    <property type="match status" value="1"/>
</dbReference>
<feature type="transmembrane region" description="Helical" evidence="1">
    <location>
        <begin position="179"/>
        <end position="200"/>
    </location>
</feature>
<evidence type="ECO:0000313" key="3">
    <source>
        <dbReference type="Proteomes" id="UP000053327"/>
    </source>
</evidence>
<organism evidence="2 3">
    <name type="scientific">Plasmodium vivax (strain Brazil I)</name>
    <dbReference type="NCBI Taxonomy" id="1033975"/>
    <lineage>
        <taxon>Eukaryota</taxon>
        <taxon>Sar</taxon>
        <taxon>Alveolata</taxon>
        <taxon>Apicomplexa</taxon>
        <taxon>Aconoidasida</taxon>
        <taxon>Haemosporida</taxon>
        <taxon>Plasmodiidae</taxon>
        <taxon>Plasmodium</taxon>
        <taxon>Plasmodium (Plasmodium)</taxon>
    </lineage>
</organism>
<name>A0A0J9SK69_PLAV1</name>
<keyword evidence="1" id="KW-0472">Membrane</keyword>
<feature type="transmembrane region" description="Helical" evidence="1">
    <location>
        <begin position="240"/>
        <end position="264"/>
    </location>
</feature>
<evidence type="ECO:0000313" key="2">
    <source>
        <dbReference type="EMBL" id="KMZ83374.1"/>
    </source>
</evidence>
<evidence type="ECO:0000256" key="1">
    <source>
        <dbReference type="SAM" id="Phobius"/>
    </source>
</evidence>
<accession>A0A0J9SK69</accession>
<gene>
    <name evidence="2" type="ORF">PVBG_06230</name>
</gene>
<evidence type="ECO:0008006" key="4">
    <source>
        <dbReference type="Google" id="ProtNLM"/>
    </source>
</evidence>
<reference evidence="2 3" key="1">
    <citation type="submission" date="2011-08" db="EMBL/GenBank/DDBJ databases">
        <title>The Genome Sequence of Plasmodium vivax Brazil I.</title>
        <authorList>
            <consortium name="The Broad Institute Genome Sequencing Platform"/>
            <consortium name="The Broad Institute Genome Sequencing Center for Infectious Disease"/>
            <person name="Neafsey D."/>
            <person name="Carlton J."/>
            <person name="Barnwell J."/>
            <person name="Collins W."/>
            <person name="Escalante A."/>
            <person name="Mullikin J."/>
            <person name="Saul A."/>
            <person name="Guigo R."/>
            <person name="Camara F."/>
            <person name="Young S.K."/>
            <person name="Zeng Q."/>
            <person name="Gargeya S."/>
            <person name="Fitzgerald M."/>
            <person name="Haas B."/>
            <person name="Abouelleil A."/>
            <person name="Alvarado L."/>
            <person name="Arachchi H.M."/>
            <person name="Berlin A."/>
            <person name="Brown A."/>
            <person name="Chapman S.B."/>
            <person name="Chen Z."/>
            <person name="Dunbar C."/>
            <person name="Freedman E."/>
            <person name="Gearin G."/>
            <person name="Gellesch M."/>
            <person name="Goldberg J."/>
            <person name="Griggs A."/>
            <person name="Gujja S."/>
            <person name="Heiman D."/>
            <person name="Howarth C."/>
            <person name="Larson L."/>
            <person name="Lui A."/>
            <person name="MacDonald P.J.P."/>
            <person name="Montmayeur A."/>
            <person name="Murphy C."/>
            <person name="Neiman D."/>
            <person name="Pearson M."/>
            <person name="Priest M."/>
            <person name="Roberts A."/>
            <person name="Saif S."/>
            <person name="Shea T."/>
            <person name="Shenoy N."/>
            <person name="Sisk P."/>
            <person name="Stolte C."/>
            <person name="Sykes S."/>
            <person name="Wortman J."/>
            <person name="Nusbaum C."/>
            <person name="Birren B."/>
        </authorList>
    </citation>
    <scope>NUCLEOTIDE SEQUENCE [LARGE SCALE GENOMIC DNA]</scope>
    <source>
        <strain evidence="2 3">Brazil I</strain>
    </source>
</reference>
<dbReference type="Proteomes" id="UP000053327">
    <property type="component" value="Unassembled WGS sequence"/>
</dbReference>
<keyword evidence="1" id="KW-1133">Transmembrane helix</keyword>
<protein>
    <recommendedName>
        <fullName evidence="4">Variable surface protein</fullName>
    </recommendedName>
</protein>
<sequence length="295" mass="35153">MIFIDQSYLYNIRFQFIYFYLYLKVKIVILKWQIYLNISFPSNNKNDIIKNFSKSKETLYEHDKILNMNFTRLLARHEQNREFEPTSLREKLSERSIYKNERNAYDNISAYSRVNTKASNNIDVYMKNYKHRYEKKKGVSKLDCYCEKKIFDNINYINDLSEKLHNNKKLYNNIILKKYVIRFILLSSFPMLGIIIPILFVGDKGEQVIPHCFAINHDAYAKGGKSCTLPNISGNIIGPIVFFNTLIFYILSIINILLVIYTFIKYIKYEKIKCGKGKMNRNEYIHFCKEVFNLK</sequence>
<dbReference type="EMBL" id="KQ234919">
    <property type="protein sequence ID" value="KMZ83374.1"/>
    <property type="molecule type" value="Genomic_DNA"/>
</dbReference>